<protein>
    <recommendedName>
        <fullName evidence="3">Sulfotransferase domain-containing protein</fullName>
    </recommendedName>
</protein>
<keyword evidence="5" id="KW-1185">Reference proteome</keyword>
<evidence type="ECO:0000313" key="4">
    <source>
        <dbReference type="EnsemblMetazoa" id="CLYHEMP006334.4"/>
    </source>
</evidence>
<proteinExistence type="inferred from homology"/>
<evidence type="ECO:0000313" key="5">
    <source>
        <dbReference type="Proteomes" id="UP000594262"/>
    </source>
</evidence>
<evidence type="ECO:0000259" key="3">
    <source>
        <dbReference type="Pfam" id="PF00685"/>
    </source>
</evidence>
<dbReference type="GO" id="GO:0008146">
    <property type="term" value="F:sulfotransferase activity"/>
    <property type="evidence" value="ECO:0007669"/>
    <property type="project" value="InterPro"/>
</dbReference>
<name>A0A7M5V595_9CNID</name>
<evidence type="ECO:0000256" key="2">
    <source>
        <dbReference type="ARBA" id="ARBA00022679"/>
    </source>
</evidence>
<organism evidence="4 5">
    <name type="scientific">Clytia hemisphaerica</name>
    <dbReference type="NCBI Taxonomy" id="252671"/>
    <lineage>
        <taxon>Eukaryota</taxon>
        <taxon>Metazoa</taxon>
        <taxon>Cnidaria</taxon>
        <taxon>Hydrozoa</taxon>
        <taxon>Hydroidolina</taxon>
        <taxon>Leptothecata</taxon>
        <taxon>Obeliida</taxon>
        <taxon>Clytiidae</taxon>
        <taxon>Clytia</taxon>
    </lineage>
</organism>
<dbReference type="EnsemblMetazoa" id="CLYHEMT006334.4">
    <property type="protein sequence ID" value="CLYHEMP006334.4"/>
    <property type="gene ID" value="CLYHEMG006334"/>
</dbReference>
<dbReference type="PANTHER" id="PTHR11783">
    <property type="entry name" value="SULFOTRANSFERASE SULT"/>
    <property type="match status" value="1"/>
</dbReference>
<evidence type="ECO:0000256" key="1">
    <source>
        <dbReference type="ARBA" id="ARBA00005771"/>
    </source>
</evidence>
<sequence>MTNEKVTAVPIEDEKVKEWVEHMYSIGEDELRMIKPYNQVLRKRYMEIHDDIQNFQTREDDVFICTAPKSGTRWMQEVMWCLRNDCDFEKANKVPLDFRTPYIDAKAVAPDGTFTENLVEKISKMEGPRSIKTHLSYDMLPKSLREDQIGKIVSVIRNPRDICASFCHHFKLTDKYTGGVELLADVYMRDVGPFYGPHFTNVLSYWSRREQDNILIVSYEEMKKDLASVIRKIADFLGKEITDEDVAKIVDFTNIENMKKNPMSNLEERINMIKRSQNNTEEKGTFINKGKTGGWKTAFTQETIQRFEEWEKKHLEGTGLSFIYEL</sequence>
<reference evidence="4" key="1">
    <citation type="submission" date="2021-01" db="UniProtKB">
        <authorList>
            <consortium name="EnsemblMetazoa"/>
        </authorList>
    </citation>
    <scope>IDENTIFICATION</scope>
</reference>
<accession>A0A7M5V595</accession>
<dbReference type="Gene3D" id="3.40.50.300">
    <property type="entry name" value="P-loop containing nucleotide triphosphate hydrolases"/>
    <property type="match status" value="1"/>
</dbReference>
<dbReference type="SUPFAM" id="SSF52540">
    <property type="entry name" value="P-loop containing nucleoside triphosphate hydrolases"/>
    <property type="match status" value="1"/>
</dbReference>
<dbReference type="Pfam" id="PF00685">
    <property type="entry name" value="Sulfotransfer_1"/>
    <property type="match status" value="1"/>
</dbReference>
<comment type="similarity">
    <text evidence="1">Belongs to the sulfotransferase 1 family.</text>
</comment>
<dbReference type="Proteomes" id="UP000594262">
    <property type="component" value="Unplaced"/>
</dbReference>
<feature type="domain" description="Sulfotransferase" evidence="3">
    <location>
        <begin position="60"/>
        <end position="319"/>
    </location>
</feature>
<dbReference type="OrthoDB" id="5973838at2759"/>
<keyword evidence="2" id="KW-0808">Transferase</keyword>
<dbReference type="AlphaFoldDB" id="A0A7M5V595"/>
<dbReference type="InterPro" id="IPR000863">
    <property type="entry name" value="Sulfotransferase_dom"/>
</dbReference>
<dbReference type="InterPro" id="IPR027417">
    <property type="entry name" value="P-loop_NTPase"/>
</dbReference>